<evidence type="ECO:0000313" key="4">
    <source>
        <dbReference type="Proteomes" id="UP000177040"/>
    </source>
</evidence>
<name>A0A1F6N2S8_9BACT</name>
<dbReference type="Gene3D" id="3.60.15.10">
    <property type="entry name" value="Ribonuclease Z/Hydroxyacylglutathione hydrolase-like"/>
    <property type="match status" value="1"/>
</dbReference>
<dbReference type="InterPro" id="IPR001279">
    <property type="entry name" value="Metallo-B-lactamas"/>
</dbReference>
<evidence type="ECO:0000259" key="2">
    <source>
        <dbReference type="Pfam" id="PF00753"/>
    </source>
</evidence>
<accession>A0A1F6N2S8</accession>
<organism evidence="3 4">
    <name type="scientific">Candidatus Magasanikbacteria bacterium RIFCSPLOWO2_01_FULL_40_15</name>
    <dbReference type="NCBI Taxonomy" id="1798686"/>
    <lineage>
        <taxon>Bacteria</taxon>
        <taxon>Candidatus Magasanikiibacteriota</taxon>
    </lineage>
</organism>
<dbReference type="Pfam" id="PF00753">
    <property type="entry name" value="Lactamase_B"/>
    <property type="match status" value="1"/>
</dbReference>
<dbReference type="InterPro" id="IPR052159">
    <property type="entry name" value="Competence_DNA_uptake"/>
</dbReference>
<proteinExistence type="predicted"/>
<dbReference type="SUPFAM" id="SSF56281">
    <property type="entry name" value="Metallo-hydrolase/oxidoreductase"/>
    <property type="match status" value="1"/>
</dbReference>
<keyword evidence="1" id="KW-0812">Transmembrane</keyword>
<keyword evidence="1" id="KW-0472">Membrane</keyword>
<comment type="caution">
    <text evidence="3">The sequence shown here is derived from an EMBL/GenBank/DDBJ whole genome shotgun (WGS) entry which is preliminary data.</text>
</comment>
<feature type="domain" description="Metallo-beta-lactamase" evidence="2">
    <location>
        <begin position="43"/>
        <end position="241"/>
    </location>
</feature>
<feature type="transmembrane region" description="Helical" evidence="1">
    <location>
        <begin position="5"/>
        <end position="25"/>
    </location>
</feature>
<gene>
    <name evidence="3" type="ORF">A2983_02140</name>
</gene>
<sequence length="301" mass="33520">MKKIVFIVILGIVVLISSYFAWLYFSNPSTSPLNPTLKVNFLDVGQGDATLIIFPDGQEMLVDCGRDAIILAALARVRHWQDRTLDYLVVTHPDADHYGGCIDVLKQYTVKHIYFNGFAKENSQLLQTFHQTVLDEENIGADFIIVSSSKELFIASTSIRFLYPDHSIVQNPRVPGESSIESNNTSIVMKISYGKLSVLLTGDMEMPLENYLIKKYGSILNVEVLKIGHHGSKSSSGEEFLGRVMPQYCVISSGQNNSYGHPALRVLKRLARSGCQILRTDSLGDILAIITLEKITIHAQK</sequence>
<dbReference type="CDD" id="cd07731">
    <property type="entry name" value="ComA-like_MBL-fold"/>
    <property type="match status" value="1"/>
</dbReference>
<dbReference type="InterPro" id="IPR035681">
    <property type="entry name" value="ComA-like_MBL"/>
</dbReference>
<protein>
    <recommendedName>
        <fullName evidence="2">Metallo-beta-lactamase domain-containing protein</fullName>
    </recommendedName>
</protein>
<evidence type="ECO:0000256" key="1">
    <source>
        <dbReference type="SAM" id="Phobius"/>
    </source>
</evidence>
<dbReference type="InterPro" id="IPR036866">
    <property type="entry name" value="RibonucZ/Hydroxyglut_hydro"/>
</dbReference>
<dbReference type="AlphaFoldDB" id="A0A1F6N2S8"/>
<keyword evidence="1" id="KW-1133">Transmembrane helix</keyword>
<dbReference type="PANTHER" id="PTHR30619">
    <property type="entry name" value="DNA INTERNALIZATION/COMPETENCE PROTEIN COMEC/REC2"/>
    <property type="match status" value="1"/>
</dbReference>
<dbReference type="EMBL" id="MFQH01000015">
    <property type="protein sequence ID" value="OGH78229.1"/>
    <property type="molecule type" value="Genomic_DNA"/>
</dbReference>
<evidence type="ECO:0000313" key="3">
    <source>
        <dbReference type="EMBL" id="OGH78229.1"/>
    </source>
</evidence>
<reference evidence="3 4" key="1">
    <citation type="journal article" date="2016" name="Nat. Commun.">
        <title>Thousands of microbial genomes shed light on interconnected biogeochemical processes in an aquifer system.</title>
        <authorList>
            <person name="Anantharaman K."/>
            <person name="Brown C.T."/>
            <person name="Hug L.A."/>
            <person name="Sharon I."/>
            <person name="Castelle C.J."/>
            <person name="Probst A.J."/>
            <person name="Thomas B.C."/>
            <person name="Singh A."/>
            <person name="Wilkins M.J."/>
            <person name="Karaoz U."/>
            <person name="Brodie E.L."/>
            <person name="Williams K.H."/>
            <person name="Hubbard S.S."/>
            <person name="Banfield J.F."/>
        </authorList>
    </citation>
    <scope>NUCLEOTIDE SEQUENCE [LARGE SCALE GENOMIC DNA]</scope>
</reference>
<dbReference type="PANTHER" id="PTHR30619:SF1">
    <property type="entry name" value="RECOMBINATION PROTEIN 2"/>
    <property type="match status" value="1"/>
</dbReference>
<dbReference type="Proteomes" id="UP000177040">
    <property type="component" value="Unassembled WGS sequence"/>
</dbReference>